<dbReference type="GO" id="GO:0046983">
    <property type="term" value="F:protein dimerization activity"/>
    <property type="evidence" value="ECO:0007669"/>
    <property type="project" value="InterPro"/>
</dbReference>
<evidence type="ECO:0000256" key="6">
    <source>
        <dbReference type="ARBA" id="ARBA00023242"/>
    </source>
</evidence>
<accession>A0AA36M5Q4</accession>
<evidence type="ECO:0000256" key="7">
    <source>
        <dbReference type="SAM" id="MobiDB-lite"/>
    </source>
</evidence>
<keyword evidence="6" id="KW-0539">Nucleus</keyword>
<dbReference type="SUPFAM" id="SSF47459">
    <property type="entry name" value="HLH, helix-loop-helix DNA-binding domain"/>
    <property type="match status" value="1"/>
</dbReference>
<feature type="compositionally biased region" description="Basic and acidic residues" evidence="7">
    <location>
        <begin position="27"/>
        <end position="36"/>
    </location>
</feature>
<evidence type="ECO:0000256" key="5">
    <source>
        <dbReference type="ARBA" id="ARBA00023163"/>
    </source>
</evidence>
<dbReference type="GO" id="GO:0016607">
    <property type="term" value="C:nuclear speck"/>
    <property type="evidence" value="ECO:0007669"/>
    <property type="project" value="UniProtKB-SubCell"/>
</dbReference>
<dbReference type="GO" id="GO:0000981">
    <property type="term" value="F:DNA-binding transcription factor activity, RNA polymerase II-specific"/>
    <property type="evidence" value="ECO:0007669"/>
    <property type="project" value="TreeGrafter"/>
</dbReference>
<evidence type="ECO:0000256" key="2">
    <source>
        <dbReference type="ARBA" id="ARBA00004496"/>
    </source>
</evidence>
<dbReference type="Gene3D" id="4.10.280.10">
    <property type="entry name" value="Helix-loop-helix DNA-binding domain"/>
    <property type="match status" value="1"/>
</dbReference>
<organism evidence="9 10">
    <name type="scientific">Cylicocyclus nassatus</name>
    <name type="common">Nematode worm</name>
    <dbReference type="NCBI Taxonomy" id="53992"/>
    <lineage>
        <taxon>Eukaryota</taxon>
        <taxon>Metazoa</taxon>
        <taxon>Ecdysozoa</taxon>
        <taxon>Nematoda</taxon>
        <taxon>Chromadorea</taxon>
        <taxon>Rhabditida</taxon>
        <taxon>Rhabditina</taxon>
        <taxon>Rhabditomorpha</taxon>
        <taxon>Strongyloidea</taxon>
        <taxon>Strongylidae</taxon>
        <taxon>Cylicocyclus</taxon>
    </lineage>
</organism>
<evidence type="ECO:0000256" key="1">
    <source>
        <dbReference type="ARBA" id="ARBA00004324"/>
    </source>
</evidence>
<keyword evidence="5" id="KW-0804">Transcription</keyword>
<proteinExistence type="predicted"/>
<keyword evidence="4" id="KW-0238">DNA-binding</keyword>
<evidence type="ECO:0000313" key="9">
    <source>
        <dbReference type="EMBL" id="CAJ0599974.1"/>
    </source>
</evidence>
<dbReference type="InterPro" id="IPR011598">
    <property type="entry name" value="bHLH_dom"/>
</dbReference>
<dbReference type="InterPro" id="IPR036638">
    <property type="entry name" value="HLH_DNA-bd_sf"/>
</dbReference>
<keyword evidence="10" id="KW-1185">Reference proteome</keyword>
<dbReference type="InterPro" id="IPR050283">
    <property type="entry name" value="E-box_TF_Regulators"/>
</dbReference>
<evidence type="ECO:0000259" key="8">
    <source>
        <dbReference type="PROSITE" id="PS50888"/>
    </source>
</evidence>
<dbReference type="SMART" id="SM00353">
    <property type="entry name" value="HLH"/>
    <property type="match status" value="1"/>
</dbReference>
<protein>
    <recommendedName>
        <fullName evidence="8">BHLH domain-containing protein</fullName>
    </recommendedName>
</protein>
<dbReference type="Pfam" id="PF00010">
    <property type="entry name" value="HLH"/>
    <property type="match status" value="1"/>
</dbReference>
<dbReference type="EMBL" id="CATQJL010000223">
    <property type="protein sequence ID" value="CAJ0599974.1"/>
    <property type="molecule type" value="Genomic_DNA"/>
</dbReference>
<gene>
    <name evidence="9" type="ORF">CYNAS_LOCUS11957</name>
</gene>
<evidence type="ECO:0000256" key="3">
    <source>
        <dbReference type="ARBA" id="ARBA00023015"/>
    </source>
</evidence>
<comment type="subcellular location">
    <subcellularLocation>
        <location evidence="2">Cytoplasm</location>
    </subcellularLocation>
    <subcellularLocation>
        <location evidence="1">Nucleus speckle</location>
    </subcellularLocation>
</comment>
<feature type="domain" description="BHLH" evidence="8">
    <location>
        <begin position="42"/>
        <end position="95"/>
    </location>
</feature>
<dbReference type="PANTHER" id="PTHR23349">
    <property type="entry name" value="BASIC HELIX-LOOP-HELIX TRANSCRIPTION FACTOR, TWIST"/>
    <property type="match status" value="1"/>
</dbReference>
<dbReference type="PROSITE" id="PS50888">
    <property type="entry name" value="BHLH"/>
    <property type="match status" value="1"/>
</dbReference>
<dbReference type="Proteomes" id="UP001176961">
    <property type="component" value="Unassembled WGS sequence"/>
</dbReference>
<dbReference type="GO" id="GO:0000977">
    <property type="term" value="F:RNA polymerase II transcription regulatory region sequence-specific DNA binding"/>
    <property type="evidence" value="ECO:0007669"/>
    <property type="project" value="TreeGrafter"/>
</dbReference>
<evidence type="ECO:0000256" key="4">
    <source>
        <dbReference type="ARBA" id="ARBA00023125"/>
    </source>
</evidence>
<feature type="region of interest" description="Disordered" evidence="7">
    <location>
        <begin position="17"/>
        <end position="42"/>
    </location>
</feature>
<dbReference type="PANTHER" id="PTHR23349:SF108">
    <property type="entry name" value="BHLH DOMAIN-CONTAINING PROTEIN"/>
    <property type="match status" value="1"/>
</dbReference>
<dbReference type="GO" id="GO:0005737">
    <property type="term" value="C:cytoplasm"/>
    <property type="evidence" value="ECO:0007669"/>
    <property type="project" value="UniProtKB-SubCell"/>
</dbReference>
<comment type="caution">
    <text evidence="9">The sequence shown here is derived from an EMBL/GenBank/DDBJ whole genome shotgun (WGS) entry which is preliminary data.</text>
</comment>
<name>A0AA36M5Q4_CYLNA</name>
<reference evidence="9" key="1">
    <citation type="submission" date="2023-07" db="EMBL/GenBank/DDBJ databases">
        <authorList>
            <consortium name="CYATHOMIX"/>
        </authorList>
    </citation>
    <scope>NUCLEOTIDE SEQUENCE</scope>
    <source>
        <strain evidence="9">N/A</strain>
    </source>
</reference>
<sequence length="189" mass="21853">MIDDKFANADRFTIQRQINPQYDESSDAERRSEPKRWQKQPTIVAKRNARERTRVHTVNQAFVTLKYHLPSLRSHTKRVSKLKILNAAIRYIDSLVDLLKTCDANASLTTFPSERRHRHALAEMNIKHDSPLPMNIAPEICIFLMEISKVLIFPLTIEPAKSMLDYPPMPTPSPVAQILQKIDKIDIDR</sequence>
<keyword evidence="3" id="KW-0805">Transcription regulation</keyword>
<dbReference type="FunFam" id="4.10.280.10:FF:000052">
    <property type="entry name" value="Protein atonal homolog 8"/>
    <property type="match status" value="1"/>
</dbReference>
<dbReference type="GO" id="GO:0032502">
    <property type="term" value="P:developmental process"/>
    <property type="evidence" value="ECO:0007669"/>
    <property type="project" value="TreeGrafter"/>
</dbReference>
<evidence type="ECO:0000313" key="10">
    <source>
        <dbReference type="Proteomes" id="UP001176961"/>
    </source>
</evidence>
<dbReference type="AlphaFoldDB" id="A0AA36M5Q4"/>